<proteinExistence type="predicted"/>
<dbReference type="PANTHER" id="PTHR33063:SF13">
    <property type="entry name" value="OS02G0583500 PROTEIN"/>
    <property type="match status" value="1"/>
</dbReference>
<protein>
    <submittedName>
        <fullName evidence="1">Uncharacterized protein</fullName>
    </submittedName>
</protein>
<dbReference type="AlphaFoldDB" id="K4AVU6"/>
<reference evidence="1" key="1">
    <citation type="journal article" date="2012" name="Nature">
        <title>The tomato genome sequence provides insights into fleshy fruit evolution.</title>
        <authorList>
            <consortium name="Tomato Genome Consortium"/>
        </authorList>
    </citation>
    <scope>NUCLEOTIDE SEQUENCE [LARGE SCALE GENOMIC DNA]</scope>
    <source>
        <strain evidence="1">cv. Heinz 1706</strain>
    </source>
</reference>
<accession>K4AVU6</accession>
<organism evidence="1">
    <name type="scientific">Solanum lycopersicum</name>
    <name type="common">Tomato</name>
    <name type="synonym">Lycopersicon esculentum</name>
    <dbReference type="NCBI Taxonomy" id="4081"/>
    <lineage>
        <taxon>Eukaryota</taxon>
        <taxon>Viridiplantae</taxon>
        <taxon>Streptophyta</taxon>
        <taxon>Embryophyta</taxon>
        <taxon>Tracheophyta</taxon>
        <taxon>Spermatophyta</taxon>
        <taxon>Magnoliopsida</taxon>
        <taxon>eudicotyledons</taxon>
        <taxon>Gunneridae</taxon>
        <taxon>Pentapetalae</taxon>
        <taxon>asterids</taxon>
        <taxon>lamiids</taxon>
        <taxon>Solanales</taxon>
        <taxon>Solanaceae</taxon>
        <taxon>Solanoideae</taxon>
        <taxon>Solaneae</taxon>
        <taxon>Solanum</taxon>
        <taxon>Solanum subgen. Lycopersicon</taxon>
    </lineage>
</organism>
<dbReference type="InParanoid" id="K4AVU6"/>
<evidence type="ECO:0000313" key="2">
    <source>
        <dbReference type="Proteomes" id="UP000004994"/>
    </source>
</evidence>
<dbReference type="Gramene" id="Solyc01g057350.1.1">
    <property type="protein sequence ID" value="Solyc01g057350.1.1"/>
    <property type="gene ID" value="Solyc01g057350.1"/>
</dbReference>
<name>K4AVU6_SOLLC</name>
<keyword evidence="2" id="KW-1185">Reference proteome</keyword>
<dbReference type="Proteomes" id="UP000004994">
    <property type="component" value="Chromosome 1"/>
</dbReference>
<dbReference type="HOGENOM" id="CLU_1443341_0_0_1"/>
<dbReference type="EnsemblPlants" id="Solyc01g057350.1.1">
    <property type="protein sequence ID" value="Solyc01g057350.1.1"/>
    <property type="gene ID" value="Solyc01g057350.1"/>
</dbReference>
<reference evidence="1" key="2">
    <citation type="submission" date="2015-06" db="UniProtKB">
        <authorList>
            <consortium name="EnsemblPlants"/>
        </authorList>
    </citation>
    <scope>IDENTIFICATION</scope>
    <source>
        <strain evidence="1">cv. Heinz 1706</strain>
    </source>
</reference>
<dbReference type="PaxDb" id="4081-Solyc01g057350.1.1"/>
<sequence>MKRSKMALKGRNHFKCNTNNNKTSKEVKMAPRGRIYKRNTFTRETVSATHSINYPNKCTFAITTDNISRIINGQRKTRGEGLNKIKRYLEKNVVVEIPNGKWRSVKAIQSAKLSNHLGIVAQYFLTLPNQGKELKIEEKDAASQTEIDEQNPKRLNPIELGSIKTLIIQVKKVGHLKKITMSMIESLL</sequence>
<evidence type="ECO:0000313" key="1">
    <source>
        <dbReference type="EnsemblPlants" id="Solyc01g057350.1.1"/>
    </source>
</evidence>
<dbReference type="PANTHER" id="PTHR33063">
    <property type="entry name" value="OS02G0583500 PROTEIN"/>
    <property type="match status" value="1"/>
</dbReference>